<gene>
    <name evidence="2" type="ORF">EV379_2852</name>
</gene>
<evidence type="ECO:0000259" key="1">
    <source>
        <dbReference type="PROSITE" id="PS50995"/>
    </source>
</evidence>
<dbReference type="PANTHER" id="PTHR39515">
    <property type="entry name" value="CONSERVED PROTEIN"/>
    <property type="match status" value="1"/>
</dbReference>
<proteinExistence type="predicted"/>
<name>A0A4Q8APB8_9MICO</name>
<dbReference type="EMBL" id="SHLC01000001">
    <property type="protein sequence ID" value="RZU66494.1"/>
    <property type="molecule type" value="Genomic_DNA"/>
</dbReference>
<evidence type="ECO:0000313" key="3">
    <source>
        <dbReference type="Proteomes" id="UP000291483"/>
    </source>
</evidence>
<dbReference type="InterPro" id="IPR036390">
    <property type="entry name" value="WH_DNA-bd_sf"/>
</dbReference>
<dbReference type="Gene3D" id="1.10.10.10">
    <property type="entry name" value="Winged helix-like DNA-binding domain superfamily/Winged helix DNA-binding domain"/>
    <property type="match status" value="1"/>
</dbReference>
<reference evidence="2 3" key="1">
    <citation type="submission" date="2019-02" db="EMBL/GenBank/DDBJ databases">
        <title>Sequencing the genomes of 1000 actinobacteria strains.</title>
        <authorList>
            <person name="Klenk H.-P."/>
        </authorList>
    </citation>
    <scope>NUCLEOTIDE SEQUENCE [LARGE SCALE GENOMIC DNA]</scope>
    <source>
        <strain evidence="2 3">DSM 18319</strain>
    </source>
</reference>
<evidence type="ECO:0000313" key="2">
    <source>
        <dbReference type="EMBL" id="RZU66494.1"/>
    </source>
</evidence>
<dbReference type="Pfam" id="PF01047">
    <property type="entry name" value="MarR"/>
    <property type="match status" value="1"/>
</dbReference>
<dbReference type="PANTHER" id="PTHR39515:SF2">
    <property type="entry name" value="HTH-TYPE TRANSCRIPTIONAL REGULATOR RV0880"/>
    <property type="match status" value="1"/>
</dbReference>
<protein>
    <submittedName>
        <fullName evidence="2">MarR family transcriptional regulator</fullName>
    </submittedName>
</protein>
<dbReference type="AlphaFoldDB" id="A0A4Q8APB8"/>
<dbReference type="InterPro" id="IPR000835">
    <property type="entry name" value="HTH_MarR-typ"/>
</dbReference>
<feature type="domain" description="HTH marR-type" evidence="1">
    <location>
        <begin position="10"/>
        <end position="144"/>
    </location>
</feature>
<dbReference type="InterPro" id="IPR036388">
    <property type="entry name" value="WH-like_DNA-bd_sf"/>
</dbReference>
<accession>A0A4Q8APB8</accession>
<dbReference type="SUPFAM" id="SSF46785">
    <property type="entry name" value="Winged helix' DNA-binding domain"/>
    <property type="match status" value="1"/>
</dbReference>
<dbReference type="GO" id="GO:0003700">
    <property type="term" value="F:DNA-binding transcription factor activity"/>
    <property type="evidence" value="ECO:0007669"/>
    <property type="project" value="InterPro"/>
</dbReference>
<dbReference type="Proteomes" id="UP000291483">
    <property type="component" value="Unassembled WGS sequence"/>
</dbReference>
<organism evidence="2 3">
    <name type="scientific">Microterricola gilva</name>
    <dbReference type="NCBI Taxonomy" id="393267"/>
    <lineage>
        <taxon>Bacteria</taxon>
        <taxon>Bacillati</taxon>
        <taxon>Actinomycetota</taxon>
        <taxon>Actinomycetes</taxon>
        <taxon>Micrococcales</taxon>
        <taxon>Microbacteriaceae</taxon>
        <taxon>Microterricola</taxon>
    </lineage>
</organism>
<sequence length="161" mass="16894">MPQNPAHDGTTELATVLGELIAASNRLTRMAAQLTEGTESPAIWRTLSALRAGGSMRLGELAAQSRVAQPTMTKLVHSLVERGWVQRIADPADARATLLAATASGTAAMEAWRTELVAAILPNFAGLSAEEVATIARAVALVQGRLDGAHDDGMKNEGTLR</sequence>
<dbReference type="OrthoDB" id="8966183at2"/>
<dbReference type="SMART" id="SM00347">
    <property type="entry name" value="HTH_MARR"/>
    <property type="match status" value="1"/>
</dbReference>
<comment type="caution">
    <text evidence="2">The sequence shown here is derived from an EMBL/GenBank/DDBJ whole genome shotgun (WGS) entry which is preliminary data.</text>
</comment>
<dbReference type="PROSITE" id="PS50995">
    <property type="entry name" value="HTH_MARR_2"/>
    <property type="match status" value="1"/>
</dbReference>
<keyword evidence="3" id="KW-1185">Reference proteome</keyword>
<dbReference type="InterPro" id="IPR052526">
    <property type="entry name" value="HTH-type_Bedaq_tolerance"/>
</dbReference>
<dbReference type="RefSeq" id="WP_130506688.1">
    <property type="nucleotide sequence ID" value="NZ_SHLC01000001.1"/>
</dbReference>